<proteinExistence type="predicted"/>
<sequence>MRLAMAAVRGHSTAGTKALVLAVLEVNAISGKGQVTTTAIQEMAVAEGPRLPGQLQQLQQWISSWTAAEVDDKDKEKDKEYDEAKTTANVDRNVYRDLDRELMEGATNEVNGGHAEELVTVYDKENPVIAVGMLFPNMSEFRMCFKTYALKKEFDVKTNGLTKRSSMLGA</sequence>
<keyword evidence="2" id="KW-1185">Reference proteome</keyword>
<dbReference type="AlphaFoldDB" id="A0AAD8R3L6"/>
<protein>
    <submittedName>
        <fullName evidence="1">Uncharacterized protein</fullName>
    </submittedName>
</protein>
<organism evidence="1 2">
    <name type="scientific">Lolium multiflorum</name>
    <name type="common">Italian ryegrass</name>
    <name type="synonym">Lolium perenne subsp. multiflorum</name>
    <dbReference type="NCBI Taxonomy" id="4521"/>
    <lineage>
        <taxon>Eukaryota</taxon>
        <taxon>Viridiplantae</taxon>
        <taxon>Streptophyta</taxon>
        <taxon>Embryophyta</taxon>
        <taxon>Tracheophyta</taxon>
        <taxon>Spermatophyta</taxon>
        <taxon>Magnoliopsida</taxon>
        <taxon>Liliopsida</taxon>
        <taxon>Poales</taxon>
        <taxon>Poaceae</taxon>
        <taxon>BOP clade</taxon>
        <taxon>Pooideae</taxon>
        <taxon>Poodae</taxon>
        <taxon>Poeae</taxon>
        <taxon>Poeae Chloroplast Group 2 (Poeae type)</taxon>
        <taxon>Loliodinae</taxon>
        <taxon>Loliinae</taxon>
        <taxon>Lolium</taxon>
    </lineage>
</organism>
<evidence type="ECO:0000313" key="2">
    <source>
        <dbReference type="Proteomes" id="UP001231189"/>
    </source>
</evidence>
<accession>A0AAD8R3L6</accession>
<gene>
    <name evidence="1" type="ORF">QYE76_036447</name>
</gene>
<evidence type="ECO:0000313" key="1">
    <source>
        <dbReference type="EMBL" id="KAK1612774.1"/>
    </source>
</evidence>
<dbReference type="Proteomes" id="UP001231189">
    <property type="component" value="Unassembled WGS sequence"/>
</dbReference>
<name>A0AAD8R3L6_LOLMU</name>
<comment type="caution">
    <text evidence="1">The sequence shown here is derived from an EMBL/GenBank/DDBJ whole genome shotgun (WGS) entry which is preliminary data.</text>
</comment>
<dbReference type="EMBL" id="JAUUTY010000007">
    <property type="protein sequence ID" value="KAK1612774.1"/>
    <property type="molecule type" value="Genomic_DNA"/>
</dbReference>
<reference evidence="1" key="1">
    <citation type="submission" date="2023-07" db="EMBL/GenBank/DDBJ databases">
        <title>A chromosome-level genome assembly of Lolium multiflorum.</title>
        <authorList>
            <person name="Chen Y."/>
            <person name="Copetti D."/>
            <person name="Kolliker R."/>
            <person name="Studer B."/>
        </authorList>
    </citation>
    <scope>NUCLEOTIDE SEQUENCE</scope>
    <source>
        <strain evidence="1">02402/16</strain>
        <tissue evidence="1">Leaf</tissue>
    </source>
</reference>